<keyword evidence="1" id="KW-0812">Transmembrane</keyword>
<dbReference type="Proteomes" id="UP000481852">
    <property type="component" value="Unassembled WGS sequence"/>
</dbReference>
<proteinExistence type="predicted"/>
<feature type="transmembrane region" description="Helical" evidence="1">
    <location>
        <begin position="352"/>
        <end position="371"/>
    </location>
</feature>
<feature type="transmembrane region" description="Helical" evidence="1">
    <location>
        <begin position="20"/>
        <end position="40"/>
    </location>
</feature>
<gene>
    <name evidence="2" type="ORF">FYJ35_10745</name>
</gene>
<protein>
    <submittedName>
        <fullName evidence="2">YfhO family protein</fullName>
    </submittedName>
</protein>
<evidence type="ECO:0000313" key="2">
    <source>
        <dbReference type="EMBL" id="MSS15508.1"/>
    </source>
</evidence>
<organism evidence="2 3">
    <name type="scientific">Porcincola intestinalis</name>
    <dbReference type="NCBI Taxonomy" id="2606632"/>
    <lineage>
        <taxon>Bacteria</taxon>
        <taxon>Bacillati</taxon>
        <taxon>Bacillota</taxon>
        <taxon>Clostridia</taxon>
        <taxon>Lachnospirales</taxon>
        <taxon>Lachnospiraceae</taxon>
        <taxon>Porcincola</taxon>
    </lineage>
</organism>
<comment type="caution">
    <text evidence="2">The sequence shown here is derived from an EMBL/GenBank/DDBJ whole genome shotgun (WGS) entry which is preliminary data.</text>
</comment>
<keyword evidence="1" id="KW-1133">Transmembrane helix</keyword>
<feature type="transmembrane region" description="Helical" evidence="1">
    <location>
        <begin position="377"/>
        <end position="395"/>
    </location>
</feature>
<keyword evidence="3" id="KW-1185">Reference proteome</keyword>
<dbReference type="Pfam" id="PF09586">
    <property type="entry name" value="YfhO"/>
    <property type="match status" value="1"/>
</dbReference>
<reference evidence="2 3" key="1">
    <citation type="submission" date="2019-08" db="EMBL/GenBank/DDBJ databases">
        <title>In-depth cultivation of the pig gut microbiome towards novel bacterial diversity and tailored functional studies.</title>
        <authorList>
            <person name="Wylensek D."/>
            <person name="Hitch T.C.A."/>
            <person name="Clavel T."/>
        </authorList>
    </citation>
    <scope>NUCLEOTIDE SEQUENCE [LARGE SCALE GENOMIC DNA]</scope>
    <source>
        <strain evidence="2 3">Oil+RF-744-WCA-WT-11</strain>
    </source>
</reference>
<feature type="transmembrane region" description="Helical" evidence="1">
    <location>
        <begin position="461"/>
        <end position="480"/>
    </location>
</feature>
<feature type="transmembrane region" description="Helical" evidence="1">
    <location>
        <begin position="156"/>
        <end position="175"/>
    </location>
</feature>
<evidence type="ECO:0000256" key="1">
    <source>
        <dbReference type="SAM" id="Phobius"/>
    </source>
</evidence>
<feature type="transmembrane region" description="Helical" evidence="1">
    <location>
        <begin position="182"/>
        <end position="202"/>
    </location>
</feature>
<accession>A0A6L5X7Y8</accession>
<feature type="transmembrane region" description="Helical" evidence="1">
    <location>
        <begin position="874"/>
        <end position="894"/>
    </location>
</feature>
<feature type="transmembrane region" description="Helical" evidence="1">
    <location>
        <begin position="258"/>
        <end position="278"/>
    </location>
</feature>
<feature type="transmembrane region" description="Helical" evidence="1">
    <location>
        <begin position="324"/>
        <end position="340"/>
    </location>
</feature>
<feature type="transmembrane region" description="Helical" evidence="1">
    <location>
        <begin position="208"/>
        <end position="237"/>
    </location>
</feature>
<dbReference type="PANTHER" id="PTHR38454">
    <property type="entry name" value="INTEGRAL MEMBRANE PROTEIN-RELATED"/>
    <property type="match status" value="1"/>
</dbReference>
<feature type="transmembrane region" description="Helical" evidence="1">
    <location>
        <begin position="117"/>
        <end position="136"/>
    </location>
</feature>
<evidence type="ECO:0000313" key="3">
    <source>
        <dbReference type="Proteomes" id="UP000481852"/>
    </source>
</evidence>
<dbReference type="AlphaFoldDB" id="A0A6L5X7Y8"/>
<dbReference type="PANTHER" id="PTHR38454:SF1">
    <property type="entry name" value="INTEGRAL MEMBRANE PROTEIN"/>
    <property type="match status" value="1"/>
</dbReference>
<keyword evidence="1" id="KW-0472">Membrane</keyword>
<dbReference type="InterPro" id="IPR018580">
    <property type="entry name" value="Uncharacterised_YfhO"/>
</dbReference>
<feature type="transmembrane region" description="Helical" evidence="1">
    <location>
        <begin position="431"/>
        <end position="449"/>
    </location>
</feature>
<sequence>MRFDSDMELCVKKHSKKRYIGIYTILFLIVSLAVFFSFILQKRSLVCTVDGESQYVVYLRYMGQYIRDTVSGFFHGNFHLRQFDFSIGIGDDIGAIVRFHPLDFLAALVPASFAEGIYAVILLLRFYLAGLAFSAYAYASPSFIYADREKAGVFPAWQNVLSGSLVYVFGGYMLIRVTNHPTYAAPFIVLPLLLLGMERVVAEKGSLLFILSVFLGFWSNYYFMYICSIALLVYALLRYPEIVKEHRFRSFPRYAGRLILLYLVGLMMSMATFLPAMLRYRGSYRLSQTSEMQSLWLYADKRRYVAWFLNLISPYQSSGNGLDLNFAVVVLPALAVLFTKRYRRRRTLRASLLLELAALLVPVFGYIFAGMNNENNRWMFLIALSLGMCCVTVIDDFADLKGASLRNVLLVSFLFLAGTAAERVLKRPNRYNEAGTAELLAFLLLLLVLRRMKASREAVRTAVLAAVIISTGINGFLTYAPEGGNRTAAFQPAGDTTQKYEKLDRRAAAWIPDNRFYRVDAADVRHGLENSAEYFGYNSIGMYNSILNTHLIRTLLDENNAGLDAVTQVHDLDGRPVAGNLAHVKYYIAGAGNEGKVPYGFEKREDLSDLSASTAVYENQNLLSAGFTSDSFITWANYQKLSDIEKEWVKLDAVVLPEEDSALADKLRAEGLREVEKPSASIKTESLKSPDLSGGQGQLSFQAGKGTCSFLRLKGLTGAGTSEELTITSEGIRTTVRIRSSRDVYTLGRKDYLINLGYNAEDRARAVTLIFSGHGARSLDAAELVSVSMDAYESRVRALNEEALQNEQIEDGLLTGTITNKETKLAVFTVAAQRGWTLYVDGKKTDPDTFDGMYLGTLLRPGTHEIRLQYHTPGLRAGAVCALFGLIVFMLAALRQKKKEHEKEMRSDL</sequence>
<name>A0A6L5X7Y8_9FIRM</name>
<feature type="transmembrane region" description="Helical" evidence="1">
    <location>
        <begin position="407"/>
        <end position="425"/>
    </location>
</feature>
<dbReference type="EMBL" id="VULZ01000012">
    <property type="protein sequence ID" value="MSS15508.1"/>
    <property type="molecule type" value="Genomic_DNA"/>
</dbReference>